<gene>
    <name evidence="2" type="ORF">PCS_00228</name>
</gene>
<proteinExistence type="predicted"/>
<comment type="caution">
    <text evidence="2">The sequence shown here is derived from an EMBL/GenBank/DDBJ whole genome shotgun (WGS) entry which is preliminary data.</text>
</comment>
<reference evidence="2 3" key="1">
    <citation type="journal article" date="2013" name="Genome Announc.">
        <title>Draft Genome Sequence for Desulfovibrio africanus Strain PCS.</title>
        <authorList>
            <person name="Brown S.D."/>
            <person name="Utturkar S.M."/>
            <person name="Arkin A.P."/>
            <person name="Deutschbauer A.M."/>
            <person name="Elias D.A."/>
            <person name="Hazen T.C."/>
            <person name="Chakraborty R."/>
        </authorList>
    </citation>
    <scope>NUCLEOTIDE SEQUENCE [LARGE SCALE GENOMIC DNA]</scope>
    <source>
        <strain evidence="2 3">PCS</strain>
    </source>
</reference>
<dbReference type="PATRIC" id="fig|1262666.3.peg.225"/>
<dbReference type="AlphaFoldDB" id="M5Q3K3"/>
<dbReference type="RefSeq" id="WP_005983191.1">
    <property type="nucleotide sequence ID" value="NZ_AOSV01000003.1"/>
</dbReference>
<evidence type="ECO:0000313" key="3">
    <source>
        <dbReference type="Proteomes" id="UP000011922"/>
    </source>
</evidence>
<evidence type="ECO:0000313" key="2">
    <source>
        <dbReference type="EMBL" id="EMG38598.1"/>
    </source>
</evidence>
<sequence length="40" mass="4091">MSKIAAETPSKADATSPHLPKGVRKLGGVGEVVPKVSTDM</sequence>
<feature type="region of interest" description="Disordered" evidence="1">
    <location>
        <begin position="1"/>
        <end position="27"/>
    </location>
</feature>
<dbReference type="EMBL" id="AOSV01000003">
    <property type="protein sequence ID" value="EMG38598.1"/>
    <property type="molecule type" value="Genomic_DNA"/>
</dbReference>
<organism evidence="2 3">
    <name type="scientific">Desulfocurvibacter africanus PCS</name>
    <dbReference type="NCBI Taxonomy" id="1262666"/>
    <lineage>
        <taxon>Bacteria</taxon>
        <taxon>Pseudomonadati</taxon>
        <taxon>Thermodesulfobacteriota</taxon>
        <taxon>Desulfovibrionia</taxon>
        <taxon>Desulfovibrionales</taxon>
        <taxon>Desulfovibrionaceae</taxon>
        <taxon>Desulfocurvibacter</taxon>
    </lineage>
</organism>
<evidence type="ECO:0000256" key="1">
    <source>
        <dbReference type="SAM" id="MobiDB-lite"/>
    </source>
</evidence>
<protein>
    <submittedName>
        <fullName evidence="2">Uncharacterized protein</fullName>
    </submittedName>
</protein>
<name>M5Q3K3_DESAF</name>
<accession>M5Q3K3</accession>
<dbReference type="Proteomes" id="UP000011922">
    <property type="component" value="Unassembled WGS sequence"/>
</dbReference>